<dbReference type="PANTHER" id="PTHR45688">
    <property type="match status" value="1"/>
</dbReference>
<reference evidence="40" key="2">
    <citation type="submission" date="2015-06" db="UniProtKB">
        <authorList>
            <consortium name="EnsemblMetazoa"/>
        </authorList>
    </citation>
    <scope>IDENTIFICATION</scope>
</reference>
<evidence type="ECO:0000256" key="20">
    <source>
        <dbReference type="ARBA" id="ARBA00043726"/>
    </source>
</evidence>
<dbReference type="PANTHER" id="PTHR45688:SF3">
    <property type="entry name" value="ALANINE--GLYOXYLATE AMINOTRANSFERASE 2, MITOCHONDRIAL"/>
    <property type="match status" value="1"/>
</dbReference>
<evidence type="ECO:0000256" key="31">
    <source>
        <dbReference type="ARBA" id="ARBA00047892"/>
    </source>
</evidence>
<evidence type="ECO:0000256" key="3">
    <source>
        <dbReference type="ARBA" id="ARBA00008954"/>
    </source>
</evidence>
<comment type="catalytic activity">
    <reaction evidence="23">
        <text>N(omega)-methyl-L-arginine + pyruvate = 5-(3-methylguanidino)-2-oxopentanoate + L-alanine</text>
        <dbReference type="Rhea" id="RHEA:77319"/>
        <dbReference type="ChEBI" id="CHEBI:15361"/>
        <dbReference type="ChEBI" id="CHEBI:57972"/>
        <dbReference type="ChEBI" id="CHEBI:114953"/>
        <dbReference type="ChEBI" id="CHEBI:197314"/>
    </reaction>
</comment>
<keyword evidence="10" id="KW-0496">Mitochondrion</keyword>
<organism evidence="40 41">
    <name type="scientific">Tetranychus urticae</name>
    <name type="common">Two-spotted spider mite</name>
    <dbReference type="NCBI Taxonomy" id="32264"/>
    <lineage>
        <taxon>Eukaryota</taxon>
        <taxon>Metazoa</taxon>
        <taxon>Ecdysozoa</taxon>
        <taxon>Arthropoda</taxon>
        <taxon>Chelicerata</taxon>
        <taxon>Arachnida</taxon>
        <taxon>Acari</taxon>
        <taxon>Acariformes</taxon>
        <taxon>Trombidiformes</taxon>
        <taxon>Prostigmata</taxon>
        <taxon>Eleutherengona</taxon>
        <taxon>Raphignathae</taxon>
        <taxon>Tetranychoidea</taxon>
        <taxon>Tetranychidae</taxon>
        <taxon>Tetranychus</taxon>
    </lineage>
</organism>
<dbReference type="Pfam" id="PF00202">
    <property type="entry name" value="Aminotran_3"/>
    <property type="match status" value="1"/>
</dbReference>
<evidence type="ECO:0000256" key="2">
    <source>
        <dbReference type="ARBA" id="ARBA00004173"/>
    </source>
</evidence>
<evidence type="ECO:0000256" key="27">
    <source>
        <dbReference type="ARBA" id="ARBA00043826"/>
    </source>
</evidence>
<dbReference type="GO" id="GO:0005739">
    <property type="term" value="C:mitochondrion"/>
    <property type="evidence" value="ECO:0007669"/>
    <property type="project" value="UniProtKB-SubCell"/>
</dbReference>
<evidence type="ECO:0000256" key="10">
    <source>
        <dbReference type="ARBA" id="ARBA00023128"/>
    </source>
</evidence>
<comment type="catalytic activity">
    <reaction evidence="18">
        <text>N(omega),N(omega)-dimethyl-L-arginine + pyruvate = 5-(3,3-dimethylguanidino)-2-oxopentanoate + L-alanine</text>
        <dbReference type="Rhea" id="RHEA:77303"/>
        <dbReference type="ChEBI" id="CHEBI:15361"/>
        <dbReference type="ChEBI" id="CHEBI:57972"/>
        <dbReference type="ChEBI" id="CHEBI:58326"/>
        <dbReference type="ChEBI" id="CHEBI:197301"/>
    </reaction>
</comment>
<dbReference type="EMBL" id="CAEY01000384">
    <property type="status" value="NOT_ANNOTATED_CDS"/>
    <property type="molecule type" value="Genomic_DNA"/>
</dbReference>
<dbReference type="Proteomes" id="UP000015104">
    <property type="component" value="Unassembled WGS sequence"/>
</dbReference>
<comment type="catalytic activity">
    <reaction evidence="37">
        <text>N(omega),N('omega)-dimethyl-L-arginine + glyoxylate = 5-(3,3'-dimethylguanidino)-2-oxopentanoate + glycine</text>
        <dbReference type="Rhea" id="RHEA:77315"/>
        <dbReference type="ChEBI" id="CHEBI:36655"/>
        <dbReference type="ChEBI" id="CHEBI:57305"/>
        <dbReference type="ChEBI" id="CHEBI:197308"/>
        <dbReference type="ChEBI" id="CHEBI:197310"/>
    </reaction>
</comment>
<dbReference type="PIRSF" id="PIRSF000521">
    <property type="entry name" value="Transaminase_4ab_Lys_Orn"/>
    <property type="match status" value="1"/>
</dbReference>
<evidence type="ECO:0000256" key="39">
    <source>
        <dbReference type="RuleBase" id="RU003560"/>
    </source>
</evidence>
<dbReference type="GO" id="GO:0019481">
    <property type="term" value="P:L-alanine catabolic process, by transamination"/>
    <property type="evidence" value="ECO:0007669"/>
    <property type="project" value="TreeGrafter"/>
</dbReference>
<evidence type="ECO:0000256" key="25">
    <source>
        <dbReference type="ARBA" id="ARBA00043798"/>
    </source>
</evidence>
<evidence type="ECO:0000256" key="11">
    <source>
        <dbReference type="ARBA" id="ARBA00033660"/>
    </source>
</evidence>
<evidence type="ECO:0000256" key="33">
    <source>
        <dbReference type="ARBA" id="ARBA00048500"/>
    </source>
</evidence>
<dbReference type="KEGG" id="tut:107366508"/>
<comment type="similarity">
    <text evidence="3 39">Belongs to the class-III pyridoxal-phosphate-dependent aminotransferase family.</text>
</comment>
<dbReference type="FunFam" id="3.40.640.10:FF:000055">
    <property type="entry name" value="Alanine--glyoxylate aminotransferase 2, mitochondrial"/>
    <property type="match status" value="1"/>
</dbReference>
<comment type="catalytic activity">
    <reaction evidence="36">
        <text>oxaloacetate + L-alanine = L-aspartate + pyruvate</text>
        <dbReference type="Rhea" id="RHEA:77347"/>
        <dbReference type="ChEBI" id="CHEBI:15361"/>
        <dbReference type="ChEBI" id="CHEBI:16452"/>
        <dbReference type="ChEBI" id="CHEBI:29991"/>
        <dbReference type="ChEBI" id="CHEBI:57972"/>
    </reaction>
</comment>
<evidence type="ECO:0000256" key="16">
    <source>
        <dbReference type="ARBA" id="ARBA00042611"/>
    </source>
</evidence>
<evidence type="ECO:0000256" key="34">
    <source>
        <dbReference type="ARBA" id="ARBA00048560"/>
    </source>
</evidence>
<dbReference type="InterPro" id="IPR015422">
    <property type="entry name" value="PyrdxlP-dep_Trfase_small"/>
</dbReference>
<evidence type="ECO:0000256" key="24">
    <source>
        <dbReference type="ARBA" id="ARBA00043777"/>
    </source>
</evidence>
<dbReference type="STRING" id="32264.T1KR84"/>
<evidence type="ECO:0000256" key="17">
    <source>
        <dbReference type="ARBA" id="ARBA00042669"/>
    </source>
</evidence>
<comment type="catalytic activity">
    <reaction evidence="19">
        <text>(2S)-2-aminobutanoate + glyoxylate = 2-oxobutanoate + glycine</text>
        <dbReference type="Rhea" id="RHEA:77339"/>
        <dbReference type="ChEBI" id="CHEBI:16763"/>
        <dbReference type="ChEBI" id="CHEBI:36655"/>
        <dbReference type="ChEBI" id="CHEBI:57305"/>
        <dbReference type="ChEBI" id="CHEBI:74359"/>
    </reaction>
</comment>
<dbReference type="InterPro" id="IPR049704">
    <property type="entry name" value="Aminotrans_3_PPA_site"/>
</dbReference>
<dbReference type="AlphaFoldDB" id="T1KR84"/>
<comment type="cofactor">
    <cofactor evidence="1">
        <name>pyridoxal 5'-phosphate</name>
        <dbReference type="ChEBI" id="CHEBI:597326"/>
    </cofactor>
</comment>
<proteinExistence type="inferred from homology"/>
<comment type="catalytic activity">
    <reaction evidence="32">
        <text>L-ornithine + glyoxylate = 5-amino-2-oxopentanoate + glycine</text>
        <dbReference type="Rhea" id="RHEA:77331"/>
        <dbReference type="ChEBI" id="CHEBI:36655"/>
        <dbReference type="ChEBI" id="CHEBI:46911"/>
        <dbReference type="ChEBI" id="CHEBI:57305"/>
        <dbReference type="ChEBI" id="CHEBI:58802"/>
    </reaction>
</comment>
<comment type="catalytic activity">
    <reaction evidence="22">
        <text>2-oxobutanoate + L-alanine = (2S)-2-aminobutanoate + pyruvate</text>
        <dbReference type="Rhea" id="RHEA:77355"/>
        <dbReference type="ChEBI" id="CHEBI:15361"/>
        <dbReference type="ChEBI" id="CHEBI:16763"/>
        <dbReference type="ChEBI" id="CHEBI:57972"/>
        <dbReference type="ChEBI" id="CHEBI:74359"/>
        <dbReference type="EC" id="2.6.1.44"/>
    </reaction>
</comment>
<evidence type="ECO:0000256" key="1">
    <source>
        <dbReference type="ARBA" id="ARBA00001933"/>
    </source>
</evidence>
<evidence type="ECO:0000256" key="32">
    <source>
        <dbReference type="ARBA" id="ARBA00048264"/>
    </source>
</evidence>
<protein>
    <recommendedName>
        <fullName evidence="13">Alanine--glyoxylate aminotransferase 2, mitochondrial</fullName>
        <ecNumber evidence="28">2.6.1.18</ecNumber>
        <ecNumber evidence="12">2.6.1.40</ecNumber>
        <ecNumber evidence="5">2.6.1.44</ecNumber>
    </recommendedName>
    <alternativeName>
        <fullName evidence="14">(R)-3-amino-2-methylpropionate--pyruvate transaminase</fullName>
    </alternativeName>
    <alternativeName>
        <fullName evidence="16">Beta-ALAAT II</fullName>
    </alternativeName>
    <alternativeName>
        <fullName evidence="17">Beta-alanine-pyruvate aminotransferase</fullName>
    </alternativeName>
    <alternativeName>
        <fullName evidence="30">D-3-aminoisobutyrate-pyruvate aminotransferase</fullName>
    </alternativeName>
    <alternativeName>
        <fullName evidence="15">D-AIBAT</fullName>
    </alternativeName>
    <alternativeName>
        <fullName evidence="29">D-beta-aminoisobutyrate-pyruvate aminotransferase</fullName>
    </alternativeName>
</protein>
<dbReference type="OMA" id="MVPGFKY"/>
<dbReference type="GO" id="GO:0030170">
    <property type="term" value="F:pyridoxal phosphate binding"/>
    <property type="evidence" value="ECO:0007669"/>
    <property type="project" value="InterPro"/>
</dbReference>
<dbReference type="EC" id="2.6.1.40" evidence="12"/>
<dbReference type="GO" id="GO:0047305">
    <property type="term" value="F:(R)-3-amino-2-methylpropionate-pyruvate transaminase activity"/>
    <property type="evidence" value="ECO:0007669"/>
    <property type="project" value="UniProtKB-EC"/>
</dbReference>
<dbReference type="Gene3D" id="3.90.1150.10">
    <property type="entry name" value="Aspartate Aminotransferase, domain 1"/>
    <property type="match status" value="1"/>
</dbReference>
<keyword evidence="8 39" id="KW-0663">Pyridoxal phosphate</keyword>
<keyword evidence="9" id="KW-0809">Transit peptide</keyword>
<evidence type="ECO:0000256" key="29">
    <source>
        <dbReference type="ARBA" id="ARBA00044257"/>
    </source>
</evidence>
<dbReference type="GO" id="GO:0008453">
    <property type="term" value="F:alanine-glyoxylate transaminase activity"/>
    <property type="evidence" value="ECO:0007669"/>
    <property type="project" value="UniProtKB-EC"/>
</dbReference>
<dbReference type="GO" id="GO:0009436">
    <property type="term" value="P:glyoxylate catabolic process"/>
    <property type="evidence" value="ECO:0007669"/>
    <property type="project" value="TreeGrafter"/>
</dbReference>
<dbReference type="CDD" id="cd00610">
    <property type="entry name" value="OAT_like"/>
    <property type="match status" value="1"/>
</dbReference>
<evidence type="ECO:0000256" key="18">
    <source>
        <dbReference type="ARBA" id="ARBA00043669"/>
    </source>
</evidence>
<evidence type="ECO:0000256" key="38">
    <source>
        <dbReference type="ARBA" id="ARBA00058068"/>
    </source>
</evidence>
<keyword evidence="41" id="KW-1185">Reference proteome</keyword>
<comment type="catalytic activity">
    <reaction evidence="25">
        <text>N(omega),N('omega)-dimethyl-L-arginine + pyruvate = 5-(3,3'-dimethylguanidino)-2-oxopentanoate + L-alanine</text>
        <dbReference type="Rhea" id="RHEA:77307"/>
        <dbReference type="ChEBI" id="CHEBI:15361"/>
        <dbReference type="ChEBI" id="CHEBI:57972"/>
        <dbReference type="ChEBI" id="CHEBI:197308"/>
        <dbReference type="ChEBI" id="CHEBI:197310"/>
    </reaction>
</comment>
<comment type="function">
    <text evidence="38">Multifunctional aminotransferase with a broad substrate specificity. Catalyzes the conversion of glyoxylate to glycine using alanine as the amino donor. Catalyzes metabolism of not L- but the D-isomer of D-beta-aminoisobutyric acid to generate 2-methyl-3-oxopropanoate and alanine. Catalyzes the transfer of the amino group from beta-alanine to pyruvate to yield L-alanine and 3-oxopropanoate. Can metabolize NG-monomethyl-L-arginine (NMMA), asymmetric NG,NG-dimethyl-L-arginine (ADMA) and symmetric NG,N'G-dimethyl-L-arginine (SDMA). ADMA is a potent inhibitor of nitric-oxide (NO) synthase, and this activity provides mechanism through which the kidney regulates blood pressure.</text>
</comment>
<evidence type="ECO:0000256" key="30">
    <source>
        <dbReference type="ARBA" id="ARBA00044258"/>
    </source>
</evidence>
<evidence type="ECO:0000256" key="22">
    <source>
        <dbReference type="ARBA" id="ARBA00043751"/>
    </source>
</evidence>
<dbReference type="EC" id="2.6.1.44" evidence="5"/>
<comment type="catalytic activity">
    <reaction evidence="11">
        <text>glyoxylate + L-alanine = glycine + pyruvate</text>
        <dbReference type="Rhea" id="RHEA:24248"/>
        <dbReference type="ChEBI" id="CHEBI:15361"/>
        <dbReference type="ChEBI" id="CHEBI:36655"/>
        <dbReference type="ChEBI" id="CHEBI:57305"/>
        <dbReference type="ChEBI" id="CHEBI:57972"/>
        <dbReference type="EC" id="2.6.1.44"/>
    </reaction>
    <physiologicalReaction direction="left-to-right" evidence="11">
        <dbReference type="Rhea" id="RHEA:24249"/>
    </physiologicalReaction>
</comment>
<comment type="catalytic activity">
    <reaction evidence="33">
        <text>2-oxohexanoate + N(omega),N(omega)-dimethyl-L-arginine = L-2-aminohexanoate + 5-(3,3-dimethylguanidino)-2-oxopentanoate</text>
        <dbReference type="Rhea" id="RHEA:77363"/>
        <dbReference type="ChEBI" id="CHEBI:35177"/>
        <dbReference type="ChEBI" id="CHEBI:58326"/>
        <dbReference type="ChEBI" id="CHEBI:58455"/>
        <dbReference type="ChEBI" id="CHEBI:197301"/>
    </reaction>
</comment>
<reference evidence="41" key="1">
    <citation type="submission" date="2011-08" db="EMBL/GenBank/DDBJ databases">
        <authorList>
            <person name="Rombauts S."/>
        </authorList>
    </citation>
    <scope>NUCLEOTIDE SEQUENCE</scope>
    <source>
        <strain evidence="41">London</strain>
    </source>
</reference>
<evidence type="ECO:0000256" key="9">
    <source>
        <dbReference type="ARBA" id="ARBA00022946"/>
    </source>
</evidence>
<comment type="subunit">
    <text evidence="4">Homotetramer.</text>
</comment>
<evidence type="ECO:0000256" key="26">
    <source>
        <dbReference type="ARBA" id="ARBA00043825"/>
    </source>
</evidence>
<dbReference type="GO" id="GO:0016223">
    <property type="term" value="F:beta-alanine:pyruvate transaminase activity"/>
    <property type="evidence" value="ECO:0007669"/>
    <property type="project" value="UniProtKB-EC"/>
</dbReference>
<comment type="catalytic activity">
    <reaction evidence="27">
        <text>2-oxopentanoate + N(omega),N(omega)-dimethyl-L-arginine = 5-(3,3-dimethylguanidino)-2-oxopentanoate + L-2-aminopentanoate</text>
        <dbReference type="Rhea" id="RHEA:77359"/>
        <dbReference type="ChEBI" id="CHEBI:28644"/>
        <dbReference type="ChEBI" id="CHEBI:58326"/>
        <dbReference type="ChEBI" id="CHEBI:58441"/>
        <dbReference type="ChEBI" id="CHEBI:197301"/>
    </reaction>
</comment>
<dbReference type="InterPro" id="IPR015421">
    <property type="entry name" value="PyrdxlP-dep_Trfase_major"/>
</dbReference>
<dbReference type="EnsemblMetazoa" id="tetur18g02610.1">
    <property type="protein sequence ID" value="tetur18g02610.1"/>
    <property type="gene ID" value="tetur18g02610"/>
</dbReference>
<comment type="catalytic activity">
    <reaction evidence="26">
        <text>3-oxopropanoate + L-alanine = beta-alanine + pyruvate</text>
        <dbReference type="Rhea" id="RHEA:14077"/>
        <dbReference type="ChEBI" id="CHEBI:15361"/>
        <dbReference type="ChEBI" id="CHEBI:33190"/>
        <dbReference type="ChEBI" id="CHEBI:57966"/>
        <dbReference type="ChEBI" id="CHEBI:57972"/>
        <dbReference type="EC" id="2.6.1.18"/>
    </reaction>
    <physiologicalReaction direction="right-to-left" evidence="26">
        <dbReference type="Rhea" id="RHEA:14079"/>
    </physiologicalReaction>
</comment>
<evidence type="ECO:0000256" key="36">
    <source>
        <dbReference type="ARBA" id="ARBA00048916"/>
    </source>
</evidence>
<dbReference type="OrthoDB" id="10261433at2759"/>
<comment type="subcellular location">
    <subcellularLocation>
        <location evidence="2">Mitochondrion</location>
    </subcellularLocation>
</comment>
<dbReference type="SUPFAM" id="SSF53383">
    <property type="entry name" value="PLP-dependent transferases"/>
    <property type="match status" value="1"/>
</dbReference>
<evidence type="ECO:0000313" key="41">
    <source>
        <dbReference type="Proteomes" id="UP000015104"/>
    </source>
</evidence>
<evidence type="ECO:0000256" key="35">
    <source>
        <dbReference type="ARBA" id="ARBA00048760"/>
    </source>
</evidence>
<evidence type="ECO:0000256" key="13">
    <source>
        <dbReference type="ARBA" id="ARBA00039862"/>
    </source>
</evidence>
<dbReference type="InterPro" id="IPR015424">
    <property type="entry name" value="PyrdxlP-dep_Trfase"/>
</dbReference>
<evidence type="ECO:0000256" key="19">
    <source>
        <dbReference type="ARBA" id="ARBA00043679"/>
    </source>
</evidence>
<evidence type="ECO:0000256" key="8">
    <source>
        <dbReference type="ARBA" id="ARBA00022898"/>
    </source>
</evidence>
<comment type="catalytic activity">
    <reaction evidence="34">
        <text>N(omega),N(omega)-dimethyl-L-arginine + 2-oxobutanoate = 5-(3,3-dimethylguanidino)-2-oxopentanoate + (2S)-2-aminobutanoate</text>
        <dbReference type="Rhea" id="RHEA:77351"/>
        <dbReference type="ChEBI" id="CHEBI:16763"/>
        <dbReference type="ChEBI" id="CHEBI:58326"/>
        <dbReference type="ChEBI" id="CHEBI:74359"/>
        <dbReference type="ChEBI" id="CHEBI:197301"/>
    </reaction>
</comment>
<evidence type="ECO:0000313" key="40">
    <source>
        <dbReference type="EnsemblMetazoa" id="tetur18g02610.1"/>
    </source>
</evidence>
<evidence type="ECO:0000256" key="21">
    <source>
        <dbReference type="ARBA" id="ARBA00043749"/>
    </source>
</evidence>
<evidence type="ECO:0000256" key="6">
    <source>
        <dbReference type="ARBA" id="ARBA00022576"/>
    </source>
</evidence>
<evidence type="ECO:0000256" key="12">
    <source>
        <dbReference type="ARBA" id="ARBA00039130"/>
    </source>
</evidence>
<evidence type="ECO:0000256" key="14">
    <source>
        <dbReference type="ARBA" id="ARBA00041662"/>
    </source>
</evidence>
<comment type="catalytic activity">
    <reaction evidence="21">
        <text>N(omega),N(omega)-dimethyl-L-arginine + oxaloacetate = 5-(3,3-dimethylguanidino)-2-oxopentanoate + L-aspartate</text>
        <dbReference type="Rhea" id="RHEA:77343"/>
        <dbReference type="ChEBI" id="CHEBI:16452"/>
        <dbReference type="ChEBI" id="CHEBI:29991"/>
        <dbReference type="ChEBI" id="CHEBI:58326"/>
        <dbReference type="ChEBI" id="CHEBI:197301"/>
    </reaction>
</comment>
<comment type="catalytic activity">
    <reaction evidence="35">
        <text>N(omega)-methyl-L-arginine + glyoxylate = 5-(3-methylguanidino)-2-oxopentanoate + glycine</text>
        <dbReference type="Rhea" id="RHEA:77323"/>
        <dbReference type="ChEBI" id="CHEBI:36655"/>
        <dbReference type="ChEBI" id="CHEBI:57305"/>
        <dbReference type="ChEBI" id="CHEBI:114953"/>
        <dbReference type="ChEBI" id="CHEBI:197314"/>
    </reaction>
</comment>
<dbReference type="HOGENOM" id="CLU_016922_8_0_1"/>
<evidence type="ECO:0000256" key="37">
    <source>
        <dbReference type="ARBA" id="ARBA00049480"/>
    </source>
</evidence>
<evidence type="ECO:0000256" key="15">
    <source>
        <dbReference type="ARBA" id="ARBA00041845"/>
    </source>
</evidence>
<evidence type="ECO:0000256" key="5">
    <source>
        <dbReference type="ARBA" id="ARBA00013049"/>
    </source>
</evidence>
<comment type="catalytic activity">
    <reaction evidence="31">
        <text>N(omega),N(omega)-dimethyl-L-arginine + glyoxylate = 5-(3,3-dimethylguanidino)-2-oxopentanoate + glycine</text>
        <dbReference type="Rhea" id="RHEA:77311"/>
        <dbReference type="ChEBI" id="CHEBI:36655"/>
        <dbReference type="ChEBI" id="CHEBI:57305"/>
        <dbReference type="ChEBI" id="CHEBI:58326"/>
        <dbReference type="ChEBI" id="CHEBI:197301"/>
    </reaction>
</comment>
<sequence length="499" mass="55019">MTNMAKLNNSLKYLLLKPKQINSLFTANLSSFKLPEINFNPKNYKTLDLDKIRTIQGKHLSPCLNYLYQNPPILVQGKRQYVWDQKGRQYLDMFGGIVTTSVGHCHDRLVTAITEQANKLWHTSSLYLYDEIHKYVSELVTKFPSPLNNVFLCNSGSEANEFAVLLARLYTGSHEMISLRNCYHGCSPNTMALGGIGTWKYPIPLMPGVQHTTCPDPYRGRFGGSKCRDSLVQTNRTCDCSSGKCQASEMYLQDLDEVLATAVPKGGVAGFIIESITGVGGFVQFPFDYVKKAYSKIKQHGGLFISDEVQTGFGRTGSHYWGFEAHGIVPDIVTMAKGIGNGFPLAAVVTSQEIAQSIKKALFFNTFGGNPLACRVGSEIISIIDDENLQENSKIQGEKLIKGLALLRDKYPNVIGDVRGKGLMIGVELIKNKDTKEPISGKGFAQILEDFKDNGVLVGKGGPLANVIRLTPPMCLSSEDIDVALQVSDHVFANYKHLD</sequence>
<accession>T1KR84</accession>
<dbReference type="eggNOG" id="KOG1404">
    <property type="taxonomic scope" value="Eukaryota"/>
</dbReference>
<gene>
    <name evidence="40" type="primary">107366508</name>
</gene>
<dbReference type="InterPro" id="IPR005814">
    <property type="entry name" value="Aminotrans_3"/>
</dbReference>
<evidence type="ECO:0000256" key="4">
    <source>
        <dbReference type="ARBA" id="ARBA00011881"/>
    </source>
</evidence>
<dbReference type="PROSITE" id="PS00600">
    <property type="entry name" value="AA_TRANSFER_CLASS_3"/>
    <property type="match status" value="1"/>
</dbReference>
<dbReference type="EC" id="2.6.1.18" evidence="28"/>
<evidence type="ECO:0000256" key="28">
    <source>
        <dbReference type="ARBA" id="ARBA00044055"/>
    </source>
</evidence>
<dbReference type="Gene3D" id="3.40.640.10">
    <property type="entry name" value="Type I PLP-dependent aspartate aminotransferase-like (Major domain)"/>
    <property type="match status" value="1"/>
</dbReference>
<evidence type="ECO:0000256" key="7">
    <source>
        <dbReference type="ARBA" id="ARBA00022679"/>
    </source>
</evidence>
<comment type="catalytic activity">
    <reaction evidence="24">
        <text>L-ornithine + pyruvate = 5-amino-2-oxopentanoate + L-alanine</text>
        <dbReference type="Rhea" id="RHEA:77327"/>
        <dbReference type="ChEBI" id="CHEBI:15361"/>
        <dbReference type="ChEBI" id="CHEBI:46911"/>
        <dbReference type="ChEBI" id="CHEBI:57972"/>
        <dbReference type="ChEBI" id="CHEBI:58802"/>
    </reaction>
</comment>
<comment type="catalytic activity">
    <reaction evidence="20">
        <text>(R)-3-amino-2-methylpropanoate + pyruvate = 2-methyl-3-oxopropanoate + L-alanine</text>
        <dbReference type="Rhea" id="RHEA:18393"/>
        <dbReference type="ChEBI" id="CHEBI:15361"/>
        <dbReference type="ChEBI" id="CHEBI:57700"/>
        <dbReference type="ChEBI" id="CHEBI:57731"/>
        <dbReference type="ChEBI" id="CHEBI:57972"/>
        <dbReference type="EC" id="2.6.1.40"/>
    </reaction>
    <physiologicalReaction direction="left-to-right" evidence="20">
        <dbReference type="Rhea" id="RHEA:18394"/>
    </physiologicalReaction>
</comment>
<keyword evidence="7" id="KW-0808">Transferase</keyword>
<name>T1KR84_TETUR</name>
<keyword evidence="6" id="KW-0032">Aminotransferase</keyword>
<evidence type="ECO:0000256" key="23">
    <source>
        <dbReference type="ARBA" id="ARBA00043758"/>
    </source>
</evidence>